<dbReference type="InterPro" id="IPR008622">
    <property type="entry name" value="FliT"/>
</dbReference>
<evidence type="ECO:0000256" key="8">
    <source>
        <dbReference type="SAM" id="MobiDB-lite"/>
    </source>
</evidence>
<evidence type="ECO:0000256" key="3">
    <source>
        <dbReference type="ARBA" id="ARBA00022795"/>
    </source>
</evidence>
<feature type="region of interest" description="Disordered" evidence="8">
    <location>
        <begin position="88"/>
        <end position="118"/>
    </location>
</feature>
<evidence type="ECO:0000256" key="6">
    <source>
        <dbReference type="ARBA" id="ARBA00093785"/>
    </source>
</evidence>
<dbReference type="STRING" id="1464123.SAMN05444126_12138"/>
<gene>
    <name evidence="9" type="ORF">SAMN05444126_12138</name>
</gene>
<keyword evidence="9" id="KW-0969">Cilium</keyword>
<keyword evidence="10" id="KW-1185">Reference proteome</keyword>
<dbReference type="Proteomes" id="UP000199318">
    <property type="component" value="Unassembled WGS sequence"/>
</dbReference>
<evidence type="ECO:0000256" key="5">
    <source>
        <dbReference type="ARBA" id="ARBA00093765"/>
    </source>
</evidence>
<evidence type="ECO:0000256" key="7">
    <source>
        <dbReference type="ARBA" id="ARBA00093797"/>
    </source>
</evidence>
<keyword evidence="9" id="KW-0966">Cell projection</keyword>
<keyword evidence="3" id="KW-1005">Bacterial flagellum biogenesis</keyword>
<dbReference type="OrthoDB" id="2353131at2"/>
<sequence>MSYYTEMLKWTKRFLDHVEMPLPKSDAERDDYFQQIDRFLTKRGELLAKLGRPETDHDRRIGQTVITMNKQVNDRLAALQKEIGQDLSTVRKKRQTGKSYENPYSNRTQDGVFFDSKK</sequence>
<evidence type="ECO:0000256" key="4">
    <source>
        <dbReference type="ARBA" id="ARBA00023186"/>
    </source>
</evidence>
<dbReference type="Pfam" id="PF05400">
    <property type="entry name" value="FliT"/>
    <property type="match status" value="1"/>
</dbReference>
<evidence type="ECO:0000256" key="1">
    <source>
        <dbReference type="ARBA" id="ARBA00004514"/>
    </source>
</evidence>
<keyword evidence="4" id="KW-0143">Chaperone</keyword>
<reference evidence="10" key="1">
    <citation type="submission" date="2016-10" db="EMBL/GenBank/DDBJ databases">
        <authorList>
            <person name="de Groot N.N."/>
        </authorList>
    </citation>
    <scope>NUCLEOTIDE SEQUENCE [LARGE SCALE GENOMIC DNA]</scope>
    <source>
        <strain evidence="10">10nlg</strain>
    </source>
</reference>
<organism evidence="9 10">
    <name type="scientific">Salisediminibacterium halotolerans</name>
    <dbReference type="NCBI Taxonomy" id="517425"/>
    <lineage>
        <taxon>Bacteria</taxon>
        <taxon>Bacillati</taxon>
        <taxon>Bacillota</taxon>
        <taxon>Bacilli</taxon>
        <taxon>Bacillales</taxon>
        <taxon>Bacillaceae</taxon>
        <taxon>Salisediminibacterium</taxon>
    </lineage>
</organism>
<dbReference type="AlphaFoldDB" id="A0A1H9VKA3"/>
<name>A0A1H9VKA3_9BACI</name>
<keyword evidence="9" id="KW-0282">Flagellum</keyword>
<dbReference type="RefSeq" id="WP_093073874.1">
    <property type="nucleotide sequence ID" value="NZ_BJVE01000037.1"/>
</dbReference>
<comment type="subcellular location">
    <subcellularLocation>
        <location evidence="1">Cytoplasm</location>
        <location evidence="1">Cytosol</location>
    </subcellularLocation>
</comment>
<keyword evidence="2" id="KW-0963">Cytoplasm</keyword>
<protein>
    <recommendedName>
        <fullName evidence="7">Flagellar protein FliT</fullName>
    </recommendedName>
</protein>
<comment type="caution">
    <text evidence="9">The sequence shown here is derived from an EMBL/GenBank/DDBJ whole genome shotgun (WGS) entry which is preliminary data.</text>
</comment>
<comment type="similarity">
    <text evidence="6">Belongs to the bacillales FliT family.</text>
</comment>
<feature type="compositionally biased region" description="Polar residues" evidence="8">
    <location>
        <begin position="97"/>
        <end position="109"/>
    </location>
</feature>
<accession>A0A1H9VKA3</accession>
<dbReference type="EMBL" id="FOGV01000021">
    <property type="protein sequence ID" value="SES22135.1"/>
    <property type="molecule type" value="Genomic_DNA"/>
</dbReference>
<comment type="function">
    <text evidence="5">May act as an export chaperone for the filament capping protein FliD.</text>
</comment>
<proteinExistence type="inferred from homology"/>
<evidence type="ECO:0000313" key="10">
    <source>
        <dbReference type="Proteomes" id="UP000199318"/>
    </source>
</evidence>
<evidence type="ECO:0000256" key="2">
    <source>
        <dbReference type="ARBA" id="ARBA00022490"/>
    </source>
</evidence>
<evidence type="ECO:0000313" key="9">
    <source>
        <dbReference type="EMBL" id="SES22135.1"/>
    </source>
</evidence>